<dbReference type="GeneID" id="59370324"/>
<accession>A0A8H7A3M3</accession>
<dbReference type="InterPro" id="IPR001680">
    <property type="entry name" value="WD40_rpt"/>
</dbReference>
<dbReference type="AlphaFoldDB" id="A0A8H7A3M3"/>
<feature type="domain" description="NLE" evidence="6">
    <location>
        <begin position="18"/>
        <end position="73"/>
    </location>
</feature>
<dbReference type="PANTHER" id="PTHR19855:SF11">
    <property type="entry name" value="RIBOSOME BIOGENESIS PROTEIN WDR12"/>
    <property type="match status" value="1"/>
</dbReference>
<evidence type="ECO:0000256" key="2">
    <source>
        <dbReference type="ARBA" id="ARBA00022574"/>
    </source>
</evidence>
<dbReference type="Gene3D" id="2.130.10.10">
    <property type="entry name" value="YVTN repeat-like/Quinoprotein amine dehydrogenase"/>
    <property type="match status" value="1"/>
</dbReference>
<dbReference type="InterPro" id="IPR020472">
    <property type="entry name" value="WD40_PAC1"/>
</dbReference>
<dbReference type="RefSeq" id="XP_036635983.1">
    <property type="nucleotide sequence ID" value="XM_036770138.1"/>
</dbReference>
<keyword evidence="8" id="KW-1185">Reference proteome</keyword>
<keyword evidence="4" id="KW-0539">Nucleus</keyword>
<evidence type="ECO:0000313" key="7">
    <source>
        <dbReference type="EMBL" id="KAF7440139.1"/>
    </source>
</evidence>
<sequence length="433" mass="46821">MASSSNDSSRVSHPVVLSTQTPYPLPSQKFMIPANWKRYQLSQLINKALSLPKPIPFDFLVRGEVLRTSLGEWCAEHGLLEEETLEIEYIQSVMPPQRMSDIPHEDWVSSVSCGLQGHFVTASYDGYIRTFDYSQNMVANRQLHAAPITSVCVFPSDPTLIATSSQDLTAQISRIDSAAVQPLATLHLHTSPVSSIASSPSGKHLITASWDALVGVWDTSIPSSDEVAADLVQAERKSKKRKVDEADRPKRKAPIAVLKSHTARVSKAIFTGDKNAISCGFDSTVRTWDTEIGICTNTIIASEKPFLDLAILQNGNTALAASTDRTVTIYDLTADGASLSSTVGTLVHPATPSCIALSPRSSSSQQIATGSYDGVVRIWDLRSTKAAISSFKAWENKGKDGSRKILGLDWANGVIGIGGECGFEVWRVDEGSS</sequence>
<dbReference type="InterPro" id="IPR012972">
    <property type="entry name" value="NLE"/>
</dbReference>
<organism evidence="7 8">
    <name type="scientific">Pleurotus ostreatus</name>
    <name type="common">Oyster mushroom</name>
    <name type="synonym">White-rot fungus</name>
    <dbReference type="NCBI Taxonomy" id="5322"/>
    <lineage>
        <taxon>Eukaryota</taxon>
        <taxon>Fungi</taxon>
        <taxon>Dikarya</taxon>
        <taxon>Basidiomycota</taxon>
        <taxon>Agaricomycotina</taxon>
        <taxon>Agaricomycetes</taxon>
        <taxon>Agaricomycetidae</taxon>
        <taxon>Agaricales</taxon>
        <taxon>Pleurotineae</taxon>
        <taxon>Pleurotaceae</taxon>
        <taxon>Pleurotus</taxon>
    </lineage>
</organism>
<protein>
    <submittedName>
        <fullName evidence="7">Ribosome bioproteinsis protein ytm1</fullName>
    </submittedName>
</protein>
<dbReference type="PROSITE" id="PS00678">
    <property type="entry name" value="WD_REPEATS_1"/>
    <property type="match status" value="2"/>
</dbReference>
<keyword evidence="3" id="KW-0677">Repeat</keyword>
<evidence type="ECO:0000313" key="8">
    <source>
        <dbReference type="Proteomes" id="UP000623687"/>
    </source>
</evidence>
<dbReference type="GO" id="GO:0005730">
    <property type="term" value="C:nucleolus"/>
    <property type="evidence" value="ECO:0007669"/>
    <property type="project" value="UniProtKB-SubCell"/>
</dbReference>
<dbReference type="PROSITE" id="PS50082">
    <property type="entry name" value="WD_REPEATS_2"/>
    <property type="match status" value="3"/>
</dbReference>
<comment type="caution">
    <text evidence="7">The sequence shown here is derived from an EMBL/GenBank/DDBJ whole genome shotgun (WGS) entry which is preliminary data.</text>
</comment>
<dbReference type="InterPro" id="IPR015943">
    <property type="entry name" value="WD40/YVTN_repeat-like_dom_sf"/>
</dbReference>
<evidence type="ECO:0000259" key="6">
    <source>
        <dbReference type="Pfam" id="PF08154"/>
    </source>
</evidence>
<dbReference type="VEuPathDB" id="FungiDB:PC9H_000483"/>
<keyword evidence="2 5" id="KW-0853">WD repeat</keyword>
<evidence type="ECO:0000256" key="1">
    <source>
        <dbReference type="ARBA" id="ARBA00004604"/>
    </source>
</evidence>
<dbReference type="Pfam" id="PF00400">
    <property type="entry name" value="WD40"/>
    <property type="match status" value="5"/>
</dbReference>
<name>A0A8H7A3M3_PLEOS</name>
<dbReference type="InterPro" id="IPR036322">
    <property type="entry name" value="WD40_repeat_dom_sf"/>
</dbReference>
<gene>
    <name evidence="7" type="primary">YTM1</name>
    <name evidence="7" type="ORF">PC9H_000483</name>
</gene>
<dbReference type="PROSITE" id="PS50294">
    <property type="entry name" value="WD_REPEATS_REGION"/>
    <property type="match status" value="2"/>
</dbReference>
<dbReference type="PANTHER" id="PTHR19855">
    <property type="entry name" value="WD40 REPEAT PROTEIN 12, 37"/>
    <property type="match status" value="1"/>
</dbReference>
<dbReference type="PRINTS" id="PR00320">
    <property type="entry name" value="GPROTEINBRPT"/>
</dbReference>
<evidence type="ECO:0000256" key="5">
    <source>
        <dbReference type="PROSITE-ProRule" id="PRU00221"/>
    </source>
</evidence>
<comment type="subcellular location">
    <subcellularLocation>
        <location evidence="1">Nucleus</location>
        <location evidence="1">Nucleolus</location>
    </subcellularLocation>
</comment>
<dbReference type="SMART" id="SM00320">
    <property type="entry name" value="WD40"/>
    <property type="match status" value="6"/>
</dbReference>
<dbReference type="OrthoDB" id="10251381at2759"/>
<dbReference type="Proteomes" id="UP000623687">
    <property type="component" value="Unassembled WGS sequence"/>
</dbReference>
<feature type="repeat" description="WD" evidence="5">
    <location>
        <begin position="258"/>
        <end position="298"/>
    </location>
</feature>
<proteinExistence type="predicted"/>
<dbReference type="InterPro" id="IPR019775">
    <property type="entry name" value="WD40_repeat_CS"/>
</dbReference>
<dbReference type="EMBL" id="JACETU010000001">
    <property type="protein sequence ID" value="KAF7440139.1"/>
    <property type="molecule type" value="Genomic_DNA"/>
</dbReference>
<dbReference type="SUPFAM" id="SSF50978">
    <property type="entry name" value="WD40 repeat-like"/>
    <property type="match status" value="1"/>
</dbReference>
<dbReference type="Pfam" id="PF08154">
    <property type="entry name" value="NLE"/>
    <property type="match status" value="1"/>
</dbReference>
<evidence type="ECO:0000256" key="4">
    <source>
        <dbReference type="ARBA" id="ARBA00023242"/>
    </source>
</evidence>
<feature type="repeat" description="WD" evidence="5">
    <location>
        <begin position="186"/>
        <end position="218"/>
    </location>
</feature>
<feature type="repeat" description="WD" evidence="5">
    <location>
        <begin position="345"/>
        <end position="389"/>
    </location>
</feature>
<reference evidence="7" key="1">
    <citation type="submission" date="2019-07" db="EMBL/GenBank/DDBJ databases">
        <authorList>
            <person name="Palmer J.M."/>
        </authorList>
    </citation>
    <scope>NUCLEOTIDE SEQUENCE</scope>
    <source>
        <strain evidence="7">PC9</strain>
    </source>
</reference>
<evidence type="ECO:0000256" key="3">
    <source>
        <dbReference type="ARBA" id="ARBA00022737"/>
    </source>
</evidence>